<dbReference type="HOGENOM" id="CLU_1145331_0_0_9"/>
<protein>
    <submittedName>
        <fullName evidence="2">Uncharacterized protein</fullName>
    </submittedName>
</protein>
<keyword evidence="3" id="KW-1185">Reference proteome</keyword>
<dbReference type="Proteomes" id="UP000001917">
    <property type="component" value="Plasmid pAACI02"/>
</dbReference>
<keyword evidence="2" id="KW-0614">Plasmid</keyword>
<name>C8WYL2_ALIAD</name>
<dbReference type="AlphaFoldDB" id="C8WYL2"/>
<evidence type="ECO:0000313" key="2">
    <source>
        <dbReference type="EMBL" id="ACV60106.1"/>
    </source>
</evidence>
<evidence type="ECO:0000313" key="3">
    <source>
        <dbReference type="Proteomes" id="UP000001917"/>
    </source>
</evidence>
<reference evidence="3" key="1">
    <citation type="submission" date="2009-09" db="EMBL/GenBank/DDBJ databases">
        <title>The complete plasmid2 of Alicyclobacillus acidocaldarius subsp. acidocaldarius DSM 446.</title>
        <authorList>
            <consortium name="US DOE Joint Genome Institute (JGI-PGF)"/>
            <person name="Lucas S."/>
            <person name="Copeland A."/>
            <person name="Lapidus A."/>
            <person name="Glavina del Rio T."/>
            <person name="Dalin E."/>
            <person name="Tice H."/>
            <person name="Bruce D."/>
            <person name="Goodwin L."/>
            <person name="Pitluck S."/>
            <person name="Kyrpides N."/>
            <person name="Mavromatis K."/>
            <person name="Ivanova N."/>
            <person name="Ovchinnikova G."/>
            <person name="Chertkov O."/>
            <person name="Sims D."/>
            <person name="Brettin T."/>
            <person name="Detter J.C."/>
            <person name="Han C."/>
            <person name="Larimer F."/>
            <person name="Land M."/>
            <person name="Hauser L."/>
            <person name="Markowitz V."/>
            <person name="Cheng J.-F."/>
            <person name="Hugenholtz P."/>
            <person name="Woyke T."/>
            <person name="Wu D."/>
            <person name="Pukall R."/>
            <person name="Klenk H.-P."/>
            <person name="Eisen J.A."/>
        </authorList>
    </citation>
    <scope>NUCLEOTIDE SEQUENCE [LARGE SCALE GENOMIC DNA]</scope>
    <source>
        <strain evidence="3">ATCC 27009 / DSM 446 / BCRC 14685 / JCM 5260 / KCTC 1825 / NBRC 15652 / NCIMB 11725 / NRRL B-14509 / 104-IA</strain>
        <plasmid evidence="3">pAACI02</plasmid>
    </source>
</reference>
<accession>C8WYL2</accession>
<organism evidence="2 3">
    <name type="scientific">Alicyclobacillus acidocaldarius subsp. acidocaldarius (strain ATCC 27009 / DSM 446 / BCRC 14685 / JCM 5260 / KCTC 1825 / NBRC 15652 / NCIMB 11725 / NRRL B-14509 / 104-IA)</name>
    <name type="common">Bacillus acidocaldarius</name>
    <dbReference type="NCBI Taxonomy" id="521098"/>
    <lineage>
        <taxon>Bacteria</taxon>
        <taxon>Bacillati</taxon>
        <taxon>Bacillota</taxon>
        <taxon>Bacilli</taxon>
        <taxon>Bacillales</taxon>
        <taxon>Alicyclobacillaceae</taxon>
        <taxon>Alicyclobacillus</taxon>
    </lineage>
</organism>
<geneLocation type="plasmid" evidence="2 3">
    <name>pAACI02</name>
</geneLocation>
<keyword evidence="1" id="KW-0732">Signal</keyword>
<dbReference type="KEGG" id="aac:Aaci_3110"/>
<sequence length="242" mass="25946">MRRAVRILAALLFGLATVTATLMFVPQARAATVTGALAQSQVVSITGGYNTTTQMYEQTGQQTVVTNWTFSLQQTVNQNNENPSYAQCTVLAGNQQVTCTSDATNNGAICTSPYPGAIDKQCTNLIGFTGNISVSSQNGNPTFTFSLPSIDPSTMKPVGIFVMPETIYGQMGTGSESYLSSGQSGGWSFNFSNVSDPQDWYFLLEFLANPIVAAIAVPTTQTVPIYSWVTTAVWHPVQISYS</sequence>
<feature type="signal peptide" evidence="1">
    <location>
        <begin position="1"/>
        <end position="30"/>
    </location>
</feature>
<dbReference type="EMBL" id="CP001729">
    <property type="protein sequence ID" value="ACV60106.1"/>
    <property type="molecule type" value="Genomic_DNA"/>
</dbReference>
<proteinExistence type="predicted"/>
<evidence type="ECO:0000256" key="1">
    <source>
        <dbReference type="SAM" id="SignalP"/>
    </source>
</evidence>
<dbReference type="RefSeq" id="WP_012812216.1">
    <property type="nucleotide sequence ID" value="NC_013207.1"/>
</dbReference>
<reference evidence="2 3" key="2">
    <citation type="journal article" date="2010" name="Stand. Genomic Sci.">
        <title>Complete genome sequence of Alicyclobacillus acidocaldarius type strain (104-IA).</title>
        <authorList>
            <person name="Mavromatis K."/>
            <person name="Sikorski J."/>
            <person name="Lapidus A."/>
            <person name="Glavina Del Rio T."/>
            <person name="Copeland A."/>
            <person name="Tice H."/>
            <person name="Cheng J.F."/>
            <person name="Lucas S."/>
            <person name="Chen F."/>
            <person name="Nolan M."/>
            <person name="Bruce D."/>
            <person name="Goodwin L."/>
            <person name="Pitluck S."/>
            <person name="Ivanova N."/>
            <person name="Ovchinnikova G."/>
            <person name="Pati A."/>
            <person name="Chen A."/>
            <person name="Palaniappan K."/>
            <person name="Land M."/>
            <person name="Hauser L."/>
            <person name="Chang Y.J."/>
            <person name="Jeffries C.D."/>
            <person name="Chain P."/>
            <person name="Meincke L."/>
            <person name="Sims D."/>
            <person name="Chertkov O."/>
            <person name="Han C."/>
            <person name="Brettin T."/>
            <person name="Detter J.C."/>
            <person name="Wahrenburg C."/>
            <person name="Rohde M."/>
            <person name="Pukall R."/>
            <person name="Goker M."/>
            <person name="Bristow J."/>
            <person name="Eisen J.A."/>
            <person name="Markowitz V."/>
            <person name="Hugenholtz P."/>
            <person name="Klenk H.P."/>
            <person name="Kyrpides N.C."/>
        </authorList>
    </citation>
    <scope>NUCLEOTIDE SEQUENCE [LARGE SCALE GENOMIC DNA]</scope>
    <source>
        <strain evidence="3">ATCC 27009 / DSM 446 / BCRC 14685 / JCM 5260 / KCTC 1825 / NBRC 15652 / NCIMB 11725 / NRRL B-14509 / 104-IA</strain>
        <plasmid evidence="2 3">pAACI02</plasmid>
    </source>
</reference>
<gene>
    <name evidence="2" type="ordered locus">Aaci_3110</name>
</gene>
<feature type="chain" id="PRO_5002993755" evidence="1">
    <location>
        <begin position="31"/>
        <end position="242"/>
    </location>
</feature>